<evidence type="ECO:0000313" key="2">
    <source>
        <dbReference type="Proteomes" id="UP000001811"/>
    </source>
</evidence>
<dbReference type="STRING" id="9986.ENSOCUP00000030532"/>
<organism evidence="1 2">
    <name type="scientific">Oryctolagus cuniculus</name>
    <name type="common">Rabbit</name>
    <dbReference type="NCBI Taxonomy" id="9986"/>
    <lineage>
        <taxon>Eukaryota</taxon>
        <taxon>Metazoa</taxon>
        <taxon>Chordata</taxon>
        <taxon>Craniata</taxon>
        <taxon>Vertebrata</taxon>
        <taxon>Euteleostomi</taxon>
        <taxon>Mammalia</taxon>
        <taxon>Eutheria</taxon>
        <taxon>Euarchontoglires</taxon>
        <taxon>Glires</taxon>
        <taxon>Lagomorpha</taxon>
        <taxon>Leporidae</taxon>
        <taxon>Oryctolagus</taxon>
    </lineage>
</organism>
<dbReference type="Proteomes" id="UP000001811">
    <property type="component" value="Chromosome 15"/>
</dbReference>
<dbReference type="Ensembl" id="ENSOCUT00000021261.2">
    <property type="protein sequence ID" value="ENSOCUP00000030532.1"/>
    <property type="gene ID" value="ENSOCUG00000022119.2"/>
</dbReference>
<reference evidence="1" key="3">
    <citation type="submission" date="2025-09" db="UniProtKB">
        <authorList>
            <consortium name="Ensembl"/>
        </authorList>
    </citation>
    <scope>IDENTIFICATION</scope>
    <source>
        <strain evidence="1">Thorbecke</strain>
    </source>
</reference>
<dbReference type="AlphaFoldDB" id="A0A5F9C9S0"/>
<keyword evidence="2" id="KW-1185">Reference proteome</keyword>
<evidence type="ECO:0000313" key="1">
    <source>
        <dbReference type="Ensembl" id="ENSOCUP00000030532.1"/>
    </source>
</evidence>
<sequence>MGAVGSSVLACLSFLTPHLPTQSWPTYLRVTTLGLATVVLGAVAWHRIWSSWHWWLHQVDTVAQLWIYPVKSCTGVLVNTAEHSRRLRRSLPRDRYCFAPEFIVTAVDPDTGVVDKKEALETLESDYLCDPSEHHIQVFPLWGYIIQWKK</sequence>
<reference evidence="1" key="2">
    <citation type="submission" date="2025-08" db="UniProtKB">
        <authorList>
            <consortium name="Ensembl"/>
        </authorList>
    </citation>
    <scope>IDENTIFICATION</scope>
    <source>
        <strain evidence="1">Thorbecke</strain>
    </source>
</reference>
<name>A0A5F9C9S0_RABIT</name>
<dbReference type="InParanoid" id="A0A5F9C9S0"/>
<reference evidence="1 2" key="1">
    <citation type="journal article" date="2011" name="Nature">
        <title>A high-resolution map of human evolutionary constraint using 29 mammals.</title>
        <authorList>
            <person name="Lindblad-Toh K."/>
            <person name="Garber M."/>
            <person name="Zuk O."/>
            <person name="Lin M.F."/>
            <person name="Parker B.J."/>
            <person name="Washietl S."/>
            <person name="Kheradpour P."/>
            <person name="Ernst J."/>
            <person name="Jordan G."/>
            <person name="Mauceli E."/>
            <person name="Ward L.D."/>
            <person name="Lowe C.B."/>
            <person name="Holloway A.K."/>
            <person name="Clamp M."/>
            <person name="Gnerre S."/>
            <person name="Alfoldi J."/>
            <person name="Beal K."/>
            <person name="Chang J."/>
            <person name="Clawson H."/>
            <person name="Cuff J."/>
            <person name="Di Palma F."/>
            <person name="Fitzgerald S."/>
            <person name="Flicek P."/>
            <person name="Guttman M."/>
            <person name="Hubisz M.J."/>
            <person name="Jaffe D.B."/>
            <person name="Jungreis I."/>
            <person name="Kent W.J."/>
            <person name="Kostka D."/>
            <person name="Lara M."/>
            <person name="Martins A.L."/>
            <person name="Massingham T."/>
            <person name="Moltke I."/>
            <person name="Raney B.J."/>
            <person name="Rasmussen M.D."/>
            <person name="Robinson J."/>
            <person name="Stark A."/>
            <person name="Vilella A.J."/>
            <person name="Wen J."/>
            <person name="Xie X."/>
            <person name="Zody M.C."/>
            <person name="Baldwin J."/>
            <person name="Bloom T."/>
            <person name="Chin C.W."/>
            <person name="Heiman D."/>
            <person name="Nicol R."/>
            <person name="Nusbaum C."/>
            <person name="Young S."/>
            <person name="Wilkinson J."/>
            <person name="Worley K.C."/>
            <person name="Kovar C.L."/>
            <person name="Muzny D.M."/>
            <person name="Gibbs R.A."/>
            <person name="Cree A."/>
            <person name="Dihn H.H."/>
            <person name="Fowler G."/>
            <person name="Jhangiani S."/>
            <person name="Joshi V."/>
            <person name="Lee S."/>
            <person name="Lewis L.R."/>
            <person name="Nazareth L.V."/>
            <person name="Okwuonu G."/>
            <person name="Santibanez J."/>
            <person name="Warren W.C."/>
            <person name="Mardis E.R."/>
            <person name="Weinstock G.M."/>
            <person name="Wilson R.K."/>
            <person name="Delehaunty K."/>
            <person name="Dooling D."/>
            <person name="Fronik C."/>
            <person name="Fulton L."/>
            <person name="Fulton B."/>
            <person name="Graves T."/>
            <person name="Minx P."/>
            <person name="Sodergren E."/>
            <person name="Birney E."/>
            <person name="Margulies E.H."/>
            <person name="Herrero J."/>
            <person name="Green E.D."/>
            <person name="Haussler D."/>
            <person name="Siepel A."/>
            <person name="Goldman N."/>
            <person name="Pollard K.S."/>
            <person name="Pedersen J.S."/>
            <person name="Lander E.S."/>
            <person name="Kellis M."/>
        </authorList>
    </citation>
    <scope>NUCLEOTIDE SEQUENCE [LARGE SCALE GENOMIC DNA]</scope>
    <source>
        <strain evidence="1 2">Thorbecke inbred</strain>
    </source>
</reference>
<dbReference type="Bgee" id="ENSOCUG00000022119">
    <property type="expression patterns" value="Expressed in autopod skin and 3 other cell types or tissues"/>
</dbReference>
<proteinExistence type="predicted"/>
<dbReference type="EMBL" id="AAGW02045887">
    <property type="status" value="NOT_ANNOTATED_CDS"/>
    <property type="molecule type" value="Genomic_DNA"/>
</dbReference>
<accession>A0A5F9C9S0</accession>
<protein>
    <submittedName>
        <fullName evidence="1">Uncharacterized protein</fullName>
    </submittedName>
</protein>